<accession>L8EB78</accession>
<reference evidence="1" key="1">
    <citation type="journal article" date="2013" name="PLoS ONE">
        <title>Direct detection of alternative open reading frames translation products in human significantly expands the proteome.</title>
        <authorList>
            <person name="Vanderperre B."/>
            <person name="Lucier J.-F."/>
            <person name="Motard J."/>
            <person name="Tremblay G."/>
            <person name="Vanderperre S."/>
            <person name="Wisztorski M."/>
            <person name="Salzet M."/>
            <person name="Boisvert F.-M."/>
            <person name="Roucou X."/>
        </authorList>
    </citation>
    <scope>NUCLEOTIDE SEQUENCE</scope>
</reference>
<dbReference type="OrthoDB" id="447290at2759"/>
<gene>
    <name evidence="1" type="primary">PUS7L</name>
</gene>
<sequence>MLALGNKIQKKEEKLYAMQNLLIAIFSYTDTKNSFQSPALRN</sequence>
<dbReference type="ChiTaRS" id="PUS7L">
    <property type="organism name" value="human"/>
</dbReference>
<organism evidence="1">
    <name type="scientific">Homo sapiens</name>
    <name type="common">Human</name>
    <dbReference type="NCBI Taxonomy" id="9606"/>
    <lineage>
        <taxon>Eukaryota</taxon>
        <taxon>Metazoa</taxon>
        <taxon>Chordata</taxon>
        <taxon>Craniata</taxon>
        <taxon>Vertebrata</taxon>
        <taxon>Euteleostomi</taxon>
        <taxon>Mammalia</taxon>
        <taxon>Eutheria</taxon>
        <taxon>Euarchontoglires</taxon>
        <taxon>Primates</taxon>
        <taxon>Haplorrhini</taxon>
        <taxon>Catarrhini</taxon>
        <taxon>Hominidae</taxon>
        <taxon>Homo</taxon>
    </lineage>
</organism>
<proteinExistence type="predicted"/>
<evidence type="ECO:0000313" key="1">
    <source>
        <dbReference type="EMBL" id="CCQ43743.1"/>
    </source>
</evidence>
<protein>
    <submittedName>
        <fullName evidence="1">Alternative protein PUS7L</fullName>
    </submittedName>
</protein>
<dbReference type="EMBL" id="HF584246">
    <property type="protein sequence ID" value="CCQ43743.1"/>
    <property type="molecule type" value="Genomic_DNA"/>
</dbReference>
<dbReference type="AlphaFoldDB" id="L8EB78"/>
<name>L8EB78_HUMAN</name>